<feature type="short sequence motif" description="GXGXXG" evidence="4">
    <location>
        <begin position="10"/>
        <end position="15"/>
    </location>
</feature>
<dbReference type="AlphaFoldDB" id="A0A917L9Z4"/>
<dbReference type="InterPro" id="IPR002641">
    <property type="entry name" value="PNPLA_dom"/>
</dbReference>
<sequence>MTKRALVLGGGGVAGIGWTAGVLYGLSEAGTDWADADVVIGTSAGSTVAAQLLAADTVKEVYDRQLEAPSGELPARLGRGATFGLMWAALTSRSPEAFGRRIGRLALTARTPSVAARRAAIESRLISTDWPERALRITAVDTATGELSVFDTDSGVSLTDAVAASCAVPGVWPAWPVQGRHWTDGGVHSPANAHLAEGYDRVIVLAPLTRAGGAIASPAAQAARLESGGAHVALVTPSAAAREAMGTNALDPSTRAKAARSGREQASAHAEEVTRVWAV</sequence>
<dbReference type="PANTHER" id="PTHR14226:SF57">
    <property type="entry name" value="BLR7027 PROTEIN"/>
    <property type="match status" value="1"/>
</dbReference>
<dbReference type="PROSITE" id="PS51635">
    <property type="entry name" value="PNPLA"/>
    <property type="match status" value="1"/>
</dbReference>
<reference evidence="6" key="1">
    <citation type="journal article" date="2014" name="Int. J. Syst. Evol. Microbiol.">
        <title>Complete genome sequence of Corynebacterium casei LMG S-19264T (=DSM 44701T), isolated from a smear-ripened cheese.</title>
        <authorList>
            <consortium name="US DOE Joint Genome Institute (JGI-PGF)"/>
            <person name="Walter F."/>
            <person name="Albersmeier A."/>
            <person name="Kalinowski J."/>
            <person name="Ruckert C."/>
        </authorList>
    </citation>
    <scope>NUCLEOTIDE SEQUENCE</scope>
    <source>
        <strain evidence="6">JCM 3086</strain>
    </source>
</reference>
<dbReference type="EMBL" id="BMQA01000049">
    <property type="protein sequence ID" value="GGJ55465.1"/>
    <property type="molecule type" value="Genomic_DNA"/>
</dbReference>
<dbReference type="Pfam" id="PF01734">
    <property type="entry name" value="Patatin"/>
    <property type="match status" value="1"/>
</dbReference>
<dbReference type="Proteomes" id="UP000657574">
    <property type="component" value="Unassembled WGS sequence"/>
</dbReference>
<evidence type="ECO:0000313" key="7">
    <source>
        <dbReference type="Proteomes" id="UP000657574"/>
    </source>
</evidence>
<accession>A0A917L9Z4</accession>
<keyword evidence="2 4" id="KW-0442">Lipid degradation</keyword>
<evidence type="ECO:0000256" key="4">
    <source>
        <dbReference type="PROSITE-ProRule" id="PRU01161"/>
    </source>
</evidence>
<dbReference type="PANTHER" id="PTHR14226">
    <property type="entry name" value="NEUROPATHY TARGET ESTERASE/SWISS CHEESE D.MELANOGASTER"/>
    <property type="match status" value="1"/>
</dbReference>
<comment type="caution">
    <text evidence="6">The sequence shown here is derived from an EMBL/GenBank/DDBJ whole genome shotgun (WGS) entry which is preliminary data.</text>
</comment>
<proteinExistence type="predicted"/>
<feature type="active site" description="Proton acceptor" evidence="4">
    <location>
        <position position="184"/>
    </location>
</feature>
<feature type="short sequence motif" description="DGA/G" evidence="4">
    <location>
        <begin position="184"/>
        <end position="186"/>
    </location>
</feature>
<organism evidence="6 7">
    <name type="scientific">Streptomyces brasiliensis</name>
    <dbReference type="NCBI Taxonomy" id="1954"/>
    <lineage>
        <taxon>Bacteria</taxon>
        <taxon>Bacillati</taxon>
        <taxon>Actinomycetota</taxon>
        <taxon>Actinomycetes</taxon>
        <taxon>Kitasatosporales</taxon>
        <taxon>Streptomycetaceae</taxon>
        <taxon>Streptomyces</taxon>
    </lineage>
</organism>
<dbReference type="RefSeq" id="WP_189316043.1">
    <property type="nucleotide sequence ID" value="NZ_BMQA01000049.1"/>
</dbReference>
<dbReference type="InterPro" id="IPR016035">
    <property type="entry name" value="Acyl_Trfase/lysoPLipase"/>
</dbReference>
<dbReference type="SUPFAM" id="SSF52151">
    <property type="entry name" value="FabD/lysophospholipase-like"/>
    <property type="match status" value="1"/>
</dbReference>
<name>A0A917L9Z4_9ACTN</name>
<dbReference type="InterPro" id="IPR050301">
    <property type="entry name" value="NTE"/>
</dbReference>
<dbReference type="Gene3D" id="3.40.1090.10">
    <property type="entry name" value="Cytosolic phospholipase A2 catalytic domain"/>
    <property type="match status" value="2"/>
</dbReference>
<reference evidence="6" key="2">
    <citation type="submission" date="2020-09" db="EMBL/GenBank/DDBJ databases">
        <authorList>
            <person name="Sun Q."/>
            <person name="Ohkuma M."/>
        </authorList>
    </citation>
    <scope>NUCLEOTIDE SEQUENCE</scope>
    <source>
        <strain evidence="6">JCM 3086</strain>
    </source>
</reference>
<keyword evidence="7" id="KW-1185">Reference proteome</keyword>
<feature type="active site" description="Nucleophile" evidence="4">
    <location>
        <position position="43"/>
    </location>
</feature>
<feature type="domain" description="PNPLA" evidence="5">
    <location>
        <begin position="6"/>
        <end position="198"/>
    </location>
</feature>
<keyword evidence="3 4" id="KW-0443">Lipid metabolism</keyword>
<keyword evidence="1 4" id="KW-0378">Hydrolase</keyword>
<feature type="short sequence motif" description="GXSXG" evidence="4">
    <location>
        <begin position="41"/>
        <end position="45"/>
    </location>
</feature>
<gene>
    <name evidence="6" type="ORF">GCM10010121_077560</name>
</gene>
<evidence type="ECO:0000256" key="3">
    <source>
        <dbReference type="ARBA" id="ARBA00023098"/>
    </source>
</evidence>
<dbReference type="GO" id="GO:0016787">
    <property type="term" value="F:hydrolase activity"/>
    <property type="evidence" value="ECO:0007669"/>
    <property type="project" value="UniProtKB-UniRule"/>
</dbReference>
<evidence type="ECO:0000256" key="1">
    <source>
        <dbReference type="ARBA" id="ARBA00022801"/>
    </source>
</evidence>
<evidence type="ECO:0000256" key="2">
    <source>
        <dbReference type="ARBA" id="ARBA00022963"/>
    </source>
</evidence>
<dbReference type="GO" id="GO:0016042">
    <property type="term" value="P:lipid catabolic process"/>
    <property type="evidence" value="ECO:0007669"/>
    <property type="project" value="UniProtKB-UniRule"/>
</dbReference>
<evidence type="ECO:0000313" key="6">
    <source>
        <dbReference type="EMBL" id="GGJ55465.1"/>
    </source>
</evidence>
<protein>
    <recommendedName>
        <fullName evidence="5">PNPLA domain-containing protein</fullName>
    </recommendedName>
</protein>
<evidence type="ECO:0000259" key="5">
    <source>
        <dbReference type="PROSITE" id="PS51635"/>
    </source>
</evidence>